<dbReference type="PANTHER" id="PTHR43663">
    <property type="entry name" value="CHROMATE TRANSPORT PROTEIN-RELATED"/>
    <property type="match status" value="1"/>
</dbReference>
<keyword evidence="3" id="KW-1003">Cell membrane</keyword>
<reference evidence="8 9" key="1">
    <citation type="submission" date="2014-07" db="EMBL/GenBank/DDBJ databases">
        <authorList>
            <person name="Urmite Genomes Urmite Genomes"/>
        </authorList>
    </citation>
    <scope>NUCLEOTIDE SEQUENCE [LARGE SCALE GENOMIC DNA]</scope>
    <source>
        <strain evidence="8 9">13MG44_air</strain>
    </source>
</reference>
<proteinExistence type="inferred from homology"/>
<keyword evidence="9" id="KW-1185">Reference proteome</keyword>
<dbReference type="GO" id="GO:0015109">
    <property type="term" value="F:chromate transmembrane transporter activity"/>
    <property type="evidence" value="ECO:0007669"/>
    <property type="project" value="InterPro"/>
</dbReference>
<dbReference type="STRING" id="1461582.BN1048_01942"/>
<dbReference type="EMBL" id="CCSE01000001">
    <property type="protein sequence ID" value="CEA02995.1"/>
    <property type="molecule type" value="Genomic_DNA"/>
</dbReference>
<sequence length="176" mass="19066">MKYIDIFIAFFIPGVVGYGGGPASIPLIQAEVVDRYKWLTIDEFGEILALANGLPGPIVTKMAGYIGYEVGGVFGSIIALFSSVAPSLIAMLVLLGLITKFKNSPVVKKLTNYIKPTIAILLGALTLQFFLQSLEGAGLFHTVILLIVSWICLEKFRVHPSLIIIGTLFYGLIFIS</sequence>
<dbReference type="OrthoDB" id="9027281at2"/>
<dbReference type="InterPro" id="IPR052518">
    <property type="entry name" value="CHR_Transporter"/>
</dbReference>
<feature type="transmembrane region" description="Helical" evidence="7">
    <location>
        <begin position="158"/>
        <end position="175"/>
    </location>
</feature>
<dbReference type="eggNOG" id="COG2059">
    <property type="taxonomic scope" value="Bacteria"/>
</dbReference>
<dbReference type="RefSeq" id="WP_035810668.1">
    <property type="nucleotide sequence ID" value="NZ_CCSE01000001.1"/>
</dbReference>
<evidence type="ECO:0000256" key="3">
    <source>
        <dbReference type="ARBA" id="ARBA00022475"/>
    </source>
</evidence>
<protein>
    <submittedName>
        <fullName evidence="8">Chromate transport protein</fullName>
    </submittedName>
</protein>
<evidence type="ECO:0000256" key="7">
    <source>
        <dbReference type="SAM" id="Phobius"/>
    </source>
</evidence>
<feature type="transmembrane region" description="Helical" evidence="7">
    <location>
        <begin position="73"/>
        <end position="98"/>
    </location>
</feature>
<keyword evidence="6 7" id="KW-0472">Membrane</keyword>
<dbReference type="PANTHER" id="PTHR43663:SF1">
    <property type="entry name" value="CHROMATE TRANSPORTER"/>
    <property type="match status" value="1"/>
</dbReference>
<feature type="transmembrane region" description="Helical" evidence="7">
    <location>
        <begin position="7"/>
        <end position="28"/>
    </location>
</feature>
<dbReference type="InterPro" id="IPR003370">
    <property type="entry name" value="Chromate_transpt"/>
</dbReference>
<evidence type="ECO:0000256" key="2">
    <source>
        <dbReference type="ARBA" id="ARBA00005262"/>
    </source>
</evidence>
<organism evidence="8 9">
    <name type="scientific">Jeotgalicoccus saudimassiliensis</name>
    <dbReference type="NCBI Taxonomy" id="1461582"/>
    <lineage>
        <taxon>Bacteria</taxon>
        <taxon>Bacillati</taxon>
        <taxon>Bacillota</taxon>
        <taxon>Bacilli</taxon>
        <taxon>Bacillales</taxon>
        <taxon>Staphylococcaceae</taxon>
        <taxon>Jeotgalicoccus</taxon>
    </lineage>
</organism>
<evidence type="ECO:0000313" key="8">
    <source>
        <dbReference type="EMBL" id="CEA02995.1"/>
    </source>
</evidence>
<dbReference type="Proteomes" id="UP000044136">
    <property type="component" value="Unassembled WGS sequence"/>
</dbReference>
<evidence type="ECO:0000256" key="4">
    <source>
        <dbReference type="ARBA" id="ARBA00022692"/>
    </source>
</evidence>
<dbReference type="HOGENOM" id="CLU_018106_1_2_9"/>
<evidence type="ECO:0000313" key="9">
    <source>
        <dbReference type="Proteomes" id="UP000044136"/>
    </source>
</evidence>
<accession>A0A078M9K8</accession>
<evidence type="ECO:0000256" key="6">
    <source>
        <dbReference type="ARBA" id="ARBA00023136"/>
    </source>
</evidence>
<comment type="similarity">
    <text evidence="2">Belongs to the chromate ion transporter (CHR) (TC 2.A.51) family.</text>
</comment>
<feature type="transmembrane region" description="Helical" evidence="7">
    <location>
        <begin position="137"/>
        <end position="153"/>
    </location>
</feature>
<feature type="transmembrane region" description="Helical" evidence="7">
    <location>
        <begin position="110"/>
        <end position="131"/>
    </location>
</feature>
<dbReference type="GO" id="GO:0005886">
    <property type="term" value="C:plasma membrane"/>
    <property type="evidence" value="ECO:0007669"/>
    <property type="project" value="UniProtKB-SubCell"/>
</dbReference>
<evidence type="ECO:0000256" key="1">
    <source>
        <dbReference type="ARBA" id="ARBA00004651"/>
    </source>
</evidence>
<keyword evidence="5 7" id="KW-1133">Transmembrane helix</keyword>
<name>A0A078M9K8_9STAP</name>
<dbReference type="AlphaFoldDB" id="A0A078M9K8"/>
<dbReference type="Pfam" id="PF02417">
    <property type="entry name" value="Chromate_transp"/>
    <property type="match status" value="1"/>
</dbReference>
<evidence type="ECO:0000256" key="5">
    <source>
        <dbReference type="ARBA" id="ARBA00022989"/>
    </source>
</evidence>
<keyword evidence="4 7" id="KW-0812">Transmembrane</keyword>
<comment type="subcellular location">
    <subcellularLocation>
        <location evidence="1">Cell membrane</location>
        <topology evidence="1">Multi-pass membrane protein</topology>
    </subcellularLocation>
</comment>
<gene>
    <name evidence="8" type="primary">chrA_2</name>
    <name evidence="8" type="ORF">BN1048_01942</name>
</gene>